<dbReference type="AlphaFoldDB" id="A0A1W0XDK5"/>
<dbReference type="EMBL" id="MTYJ01000002">
    <property type="protein sequence ID" value="OQV25557.1"/>
    <property type="molecule type" value="Genomic_DNA"/>
</dbReference>
<reference evidence="14" key="1">
    <citation type="submission" date="2017-01" db="EMBL/GenBank/DDBJ databases">
        <title>Comparative genomics of anhydrobiosis in the tardigrade Hypsibius dujardini.</title>
        <authorList>
            <person name="Yoshida Y."/>
            <person name="Koutsovoulos G."/>
            <person name="Laetsch D."/>
            <person name="Stevens L."/>
            <person name="Kumar S."/>
            <person name="Horikawa D."/>
            <person name="Ishino K."/>
            <person name="Komine S."/>
            <person name="Tomita M."/>
            <person name="Blaxter M."/>
            <person name="Arakawa K."/>
        </authorList>
    </citation>
    <scope>NUCLEOTIDE SEQUENCE [LARGE SCALE GENOMIC DNA]</scope>
    <source>
        <strain evidence="14">Z151</strain>
    </source>
</reference>
<feature type="transmembrane region" description="Helical" evidence="11">
    <location>
        <begin position="34"/>
        <end position="61"/>
    </location>
</feature>
<evidence type="ECO:0000256" key="4">
    <source>
        <dbReference type="ARBA" id="ARBA00022989"/>
    </source>
</evidence>
<evidence type="ECO:0000256" key="8">
    <source>
        <dbReference type="ARBA" id="ARBA00023224"/>
    </source>
</evidence>
<evidence type="ECO:0000256" key="7">
    <source>
        <dbReference type="ARBA" id="ARBA00023170"/>
    </source>
</evidence>
<protein>
    <submittedName>
        <fullName evidence="13">Neuropeptide Y receptor type 2</fullName>
    </submittedName>
</protein>
<keyword evidence="5 9" id="KW-0297">G-protein coupled receptor</keyword>
<evidence type="ECO:0000256" key="5">
    <source>
        <dbReference type="ARBA" id="ARBA00023040"/>
    </source>
</evidence>
<dbReference type="SUPFAM" id="SSF81321">
    <property type="entry name" value="Family A G protein-coupled receptor-like"/>
    <property type="match status" value="1"/>
</dbReference>
<proteinExistence type="inferred from homology"/>
<dbReference type="InterPro" id="IPR000276">
    <property type="entry name" value="GPCR_Rhodpsn"/>
</dbReference>
<feature type="transmembrane region" description="Helical" evidence="11">
    <location>
        <begin position="73"/>
        <end position="96"/>
    </location>
</feature>
<dbReference type="PROSITE" id="PS00237">
    <property type="entry name" value="G_PROTEIN_RECEP_F1_1"/>
    <property type="match status" value="1"/>
</dbReference>
<dbReference type="PANTHER" id="PTHR24235:SF29">
    <property type="entry name" value="GH23382P"/>
    <property type="match status" value="1"/>
</dbReference>
<evidence type="ECO:0000259" key="12">
    <source>
        <dbReference type="PROSITE" id="PS50262"/>
    </source>
</evidence>
<feature type="transmembrane region" description="Helical" evidence="11">
    <location>
        <begin position="254"/>
        <end position="275"/>
    </location>
</feature>
<dbReference type="GO" id="GO:0005886">
    <property type="term" value="C:plasma membrane"/>
    <property type="evidence" value="ECO:0007669"/>
    <property type="project" value="TreeGrafter"/>
</dbReference>
<feature type="compositionally biased region" description="Polar residues" evidence="10">
    <location>
        <begin position="382"/>
        <end position="402"/>
    </location>
</feature>
<dbReference type="CDD" id="cd15203">
    <property type="entry name" value="7tmA_NPYR-like"/>
    <property type="match status" value="1"/>
</dbReference>
<feature type="region of interest" description="Disordered" evidence="10">
    <location>
        <begin position="1"/>
        <end position="25"/>
    </location>
</feature>
<dbReference type="PROSITE" id="PS50262">
    <property type="entry name" value="G_PROTEIN_RECEP_F1_2"/>
    <property type="match status" value="1"/>
</dbReference>
<dbReference type="PRINTS" id="PR01012">
    <property type="entry name" value="NRPEPTIDEYR"/>
</dbReference>
<evidence type="ECO:0000256" key="6">
    <source>
        <dbReference type="ARBA" id="ARBA00023136"/>
    </source>
</evidence>
<feature type="transmembrane region" description="Helical" evidence="11">
    <location>
        <begin position="196"/>
        <end position="222"/>
    </location>
</feature>
<evidence type="ECO:0000256" key="11">
    <source>
        <dbReference type="SAM" id="Phobius"/>
    </source>
</evidence>
<dbReference type="InterPro" id="IPR017452">
    <property type="entry name" value="GPCR_Rhodpsn_7TM"/>
</dbReference>
<keyword evidence="6 11" id="KW-0472">Membrane</keyword>
<evidence type="ECO:0000256" key="1">
    <source>
        <dbReference type="ARBA" id="ARBA00004141"/>
    </source>
</evidence>
<keyword evidence="14" id="KW-1185">Reference proteome</keyword>
<keyword evidence="3 9" id="KW-0812">Transmembrane</keyword>
<dbReference type="GO" id="GO:0042923">
    <property type="term" value="F:neuropeptide binding"/>
    <property type="evidence" value="ECO:0007669"/>
    <property type="project" value="TreeGrafter"/>
</dbReference>
<feature type="transmembrane region" description="Helical" evidence="11">
    <location>
        <begin position="295"/>
        <end position="316"/>
    </location>
</feature>
<accession>A0A1W0XDK5</accession>
<organism evidence="13 14">
    <name type="scientific">Hypsibius exemplaris</name>
    <name type="common">Freshwater tardigrade</name>
    <dbReference type="NCBI Taxonomy" id="2072580"/>
    <lineage>
        <taxon>Eukaryota</taxon>
        <taxon>Metazoa</taxon>
        <taxon>Ecdysozoa</taxon>
        <taxon>Tardigrada</taxon>
        <taxon>Eutardigrada</taxon>
        <taxon>Parachela</taxon>
        <taxon>Hypsibioidea</taxon>
        <taxon>Hypsibiidae</taxon>
        <taxon>Hypsibius</taxon>
    </lineage>
</organism>
<dbReference type="Pfam" id="PF00001">
    <property type="entry name" value="7tm_1"/>
    <property type="match status" value="1"/>
</dbReference>
<feature type="transmembrane region" description="Helical" evidence="11">
    <location>
        <begin position="151"/>
        <end position="173"/>
    </location>
</feature>
<keyword evidence="4 11" id="KW-1133">Transmembrane helix</keyword>
<evidence type="ECO:0000313" key="13">
    <source>
        <dbReference type="EMBL" id="OQV25557.1"/>
    </source>
</evidence>
<evidence type="ECO:0000256" key="3">
    <source>
        <dbReference type="ARBA" id="ARBA00022692"/>
    </source>
</evidence>
<dbReference type="OrthoDB" id="5975336at2759"/>
<comment type="caution">
    <text evidence="13">The sequence shown here is derived from an EMBL/GenBank/DDBJ whole genome shotgun (WGS) entry which is preliminary data.</text>
</comment>
<feature type="region of interest" description="Disordered" evidence="10">
    <location>
        <begin position="363"/>
        <end position="402"/>
    </location>
</feature>
<feature type="domain" description="G-protein coupled receptors family 1 profile" evidence="12">
    <location>
        <begin position="53"/>
        <end position="313"/>
    </location>
</feature>
<keyword evidence="8 9" id="KW-0807">Transducer</keyword>
<evidence type="ECO:0000313" key="14">
    <source>
        <dbReference type="Proteomes" id="UP000192578"/>
    </source>
</evidence>
<dbReference type="GO" id="GO:0043005">
    <property type="term" value="C:neuron projection"/>
    <property type="evidence" value="ECO:0007669"/>
    <property type="project" value="TreeGrafter"/>
</dbReference>
<evidence type="ECO:0000256" key="2">
    <source>
        <dbReference type="ARBA" id="ARBA00010663"/>
    </source>
</evidence>
<evidence type="ECO:0000256" key="10">
    <source>
        <dbReference type="SAM" id="MobiDB-lite"/>
    </source>
</evidence>
<name>A0A1W0XDK5_HYPEX</name>
<sequence length="402" mass="44901">MASPLNETSIDQDSSSDDLSSDTPDSGNIMQNPVVKYFVCLLYFLVVVCGIFGNGLVVFVVVRKKAMHTVTNYFIISLAINDIIICALAVPLTPLYTFMDGWYFGAFLCHLFPLIQSWAVYISTWTLAALAINRYVVVCCPNLAQLSTRNAAFVIAFIWLAAISVCIPFGYFMRYTEMKERGPRCDEDWGDEAKRAFTVAGLVMQYLVPVAIVVCCYTLVWIRMRSCAHANGLHGLQDVSVDATLTLKRKTNRLLMAMVLVYGCCWFPSNLVNILNSYFPYVLLRDWTDYFLPVFFLSHVAAVSSACYNPILYAGLSRTFRAEFIKALSCCCNNSDSEFSDADCDEPDTTLLKGHILHQSLRTQTTSGDATKDEPDEDNVLLRSSSNGRHPERFSSTVGVLV</sequence>
<dbReference type="PANTHER" id="PTHR24235">
    <property type="entry name" value="NEUROPEPTIDE Y RECEPTOR"/>
    <property type="match status" value="1"/>
</dbReference>
<dbReference type="InterPro" id="IPR000611">
    <property type="entry name" value="NPY_rcpt"/>
</dbReference>
<feature type="transmembrane region" description="Helical" evidence="11">
    <location>
        <begin position="102"/>
        <end position="130"/>
    </location>
</feature>
<dbReference type="Gene3D" id="1.20.1070.10">
    <property type="entry name" value="Rhodopsin 7-helix transmembrane proteins"/>
    <property type="match status" value="1"/>
</dbReference>
<dbReference type="PRINTS" id="PR00237">
    <property type="entry name" value="GPCRRHODOPSN"/>
</dbReference>
<gene>
    <name evidence="13" type="ORF">BV898_00495</name>
</gene>
<comment type="similarity">
    <text evidence="2 9">Belongs to the G-protein coupled receptor 1 family.</text>
</comment>
<dbReference type="GO" id="GO:0004983">
    <property type="term" value="F:neuropeptide Y receptor activity"/>
    <property type="evidence" value="ECO:0007669"/>
    <property type="project" value="InterPro"/>
</dbReference>
<dbReference type="Proteomes" id="UP000192578">
    <property type="component" value="Unassembled WGS sequence"/>
</dbReference>
<comment type="subcellular location">
    <subcellularLocation>
        <location evidence="1">Membrane</location>
        <topology evidence="1">Multi-pass membrane protein</topology>
    </subcellularLocation>
</comment>
<keyword evidence="7 9" id="KW-0675">Receptor</keyword>
<evidence type="ECO:0000256" key="9">
    <source>
        <dbReference type="RuleBase" id="RU000688"/>
    </source>
</evidence>